<dbReference type="Proteomes" id="UP000183758">
    <property type="component" value="Unassembled WGS sequence"/>
</dbReference>
<proteinExistence type="predicted"/>
<organism evidence="2 3">
    <name type="scientific">Candidatus Roizmanbacteria bacterium CG2_30_33_16</name>
    <dbReference type="NCBI Taxonomy" id="1805340"/>
    <lineage>
        <taxon>Bacteria</taxon>
        <taxon>Candidatus Roizmaniibacteriota</taxon>
    </lineage>
</organism>
<dbReference type="AlphaFoldDB" id="A0A1J5HMD8"/>
<dbReference type="EMBL" id="MNZM01000023">
    <property type="protein sequence ID" value="OIP85852.1"/>
    <property type="molecule type" value="Genomic_DNA"/>
</dbReference>
<accession>A0A1J5HMD8</accession>
<comment type="caution">
    <text evidence="2">The sequence shown here is derived from an EMBL/GenBank/DDBJ whole genome shotgun (WGS) entry which is preliminary data.</text>
</comment>
<sequence length="89" mass="10153">MTKNKAFSNPCVRCGRERIVIRVWEEKTTYSTVTNTETACPNPECQKLVTAENKKQTDKQAAIKKRSDERAVERRAGRTKKTAPKKPSK</sequence>
<protein>
    <submittedName>
        <fullName evidence="2">Uncharacterized protein</fullName>
    </submittedName>
</protein>
<name>A0A1J5HMD8_9BACT</name>
<feature type="region of interest" description="Disordered" evidence="1">
    <location>
        <begin position="51"/>
        <end position="89"/>
    </location>
</feature>
<evidence type="ECO:0000256" key="1">
    <source>
        <dbReference type="SAM" id="MobiDB-lite"/>
    </source>
</evidence>
<evidence type="ECO:0000313" key="2">
    <source>
        <dbReference type="EMBL" id="OIP85852.1"/>
    </source>
</evidence>
<feature type="compositionally biased region" description="Basic and acidic residues" evidence="1">
    <location>
        <begin position="65"/>
        <end position="76"/>
    </location>
</feature>
<reference evidence="2 3" key="1">
    <citation type="journal article" date="2016" name="Environ. Microbiol.">
        <title>Genomic resolution of a cold subsurface aquifer community provides metabolic insights for novel microbes adapted to high CO concentrations.</title>
        <authorList>
            <person name="Probst A.J."/>
            <person name="Castelle C.J."/>
            <person name="Singh A."/>
            <person name="Brown C.T."/>
            <person name="Anantharaman K."/>
            <person name="Sharon I."/>
            <person name="Hug L.A."/>
            <person name="Burstein D."/>
            <person name="Emerson J.B."/>
            <person name="Thomas B.C."/>
            <person name="Banfield J.F."/>
        </authorList>
    </citation>
    <scope>NUCLEOTIDE SEQUENCE [LARGE SCALE GENOMIC DNA]</scope>
    <source>
        <strain evidence="2">CG2_30_33_16</strain>
    </source>
</reference>
<evidence type="ECO:0000313" key="3">
    <source>
        <dbReference type="Proteomes" id="UP000183758"/>
    </source>
</evidence>
<feature type="compositionally biased region" description="Basic residues" evidence="1">
    <location>
        <begin position="77"/>
        <end position="89"/>
    </location>
</feature>
<gene>
    <name evidence="2" type="ORF">AUK04_00985</name>
</gene>